<dbReference type="OrthoDB" id="9758578at2"/>
<dbReference type="Gene3D" id="1.50.10.160">
    <property type="match status" value="1"/>
</dbReference>
<feature type="domain" description="Squalene cyclase C-terminal" evidence="1">
    <location>
        <begin position="383"/>
        <end position="466"/>
    </location>
</feature>
<dbReference type="Proteomes" id="UP000019678">
    <property type="component" value="Unassembled WGS sequence"/>
</dbReference>
<dbReference type="GO" id="GO:0016102">
    <property type="term" value="P:diterpenoid biosynthetic process"/>
    <property type="evidence" value="ECO:0007669"/>
    <property type="project" value="TreeGrafter"/>
</dbReference>
<dbReference type="STRING" id="1192034.CAP_7307"/>
<reference evidence="2 3" key="1">
    <citation type="submission" date="2013-05" db="EMBL/GenBank/DDBJ databases">
        <title>Genome assembly of Chondromyces apiculatus DSM 436.</title>
        <authorList>
            <person name="Sharma G."/>
            <person name="Khatri I."/>
            <person name="Kaur C."/>
            <person name="Mayilraj S."/>
            <person name="Subramanian S."/>
        </authorList>
    </citation>
    <scope>NUCLEOTIDE SEQUENCE [LARGE SCALE GENOMIC DNA]</scope>
    <source>
        <strain evidence="2 3">DSM 436</strain>
    </source>
</reference>
<comment type="caution">
    <text evidence="2">The sequence shown here is derived from an EMBL/GenBank/DDBJ whole genome shotgun (WGS) entry which is preliminary data.</text>
</comment>
<sequence length="542" mass="57042">MIAQRPPLTPGTSPAPRPAYDQAAADLIASLEADPWGRVRPSVYETARVLSFLPDLAGTAQRIDWLLDGQHPDGSFGEGPAPHRLLPTLSAAEALLRLLVVSPAPDLPLARTAAAVARALSVIPALAGAGPAPDTAAIQILIPELTARIDDLLASAGDHLPGSSGWPCARLGPLPGFDPALPRRVGAKAAARGALPFKLRHTFEGIARHCEGALVPAVTGLVGSSPAATAAAGALSPRPADRSAAVSLLSTIAARYGGLFPEAAPIRTFERLWSAAALARTGLPAAAADTALTWALADRHPEGVRGAPDLAPDADDTAMTVLLCAQLGQPWSPEALARFDNGAYYDCYLGEDTSSITANAHALHAWTHWLNTPDALGHPAARAAPIERLRDWLLGRQQPEGHWGDKWHASPYYATSRTVTALASIPRAPRIEAALQAAGRWMRDSQRADGSWGVWSGTAEETAYAASVILLAAGTAGPSPRMRTQLAAAARFLDEAGADPLHHHPALWHDKTLYAPQAMIDAEILATRETLRRLRIGPQTAY</sequence>
<dbReference type="GO" id="GO:0000287">
    <property type="term" value="F:magnesium ion binding"/>
    <property type="evidence" value="ECO:0007669"/>
    <property type="project" value="TreeGrafter"/>
</dbReference>
<dbReference type="PANTHER" id="PTHR31739">
    <property type="entry name" value="ENT-COPALYL DIPHOSPHATE SYNTHASE, CHLOROPLASTIC"/>
    <property type="match status" value="1"/>
</dbReference>
<evidence type="ECO:0000313" key="3">
    <source>
        <dbReference type="Proteomes" id="UP000019678"/>
    </source>
</evidence>
<protein>
    <recommendedName>
        <fullName evidence="1">Squalene cyclase C-terminal domain-containing protein</fullName>
    </recommendedName>
</protein>
<dbReference type="InterPro" id="IPR032696">
    <property type="entry name" value="SQ_cyclase_C"/>
</dbReference>
<dbReference type="RefSeq" id="WP_052376419.1">
    <property type="nucleotide sequence ID" value="NZ_ASRX01000063.1"/>
</dbReference>
<keyword evidence="3" id="KW-1185">Reference proteome</keyword>
<evidence type="ECO:0000259" key="1">
    <source>
        <dbReference type="Pfam" id="PF13243"/>
    </source>
</evidence>
<dbReference type="EMBL" id="ASRX01000063">
    <property type="protein sequence ID" value="EYF02235.1"/>
    <property type="molecule type" value="Genomic_DNA"/>
</dbReference>
<organism evidence="2 3">
    <name type="scientific">Chondromyces apiculatus DSM 436</name>
    <dbReference type="NCBI Taxonomy" id="1192034"/>
    <lineage>
        <taxon>Bacteria</taxon>
        <taxon>Pseudomonadati</taxon>
        <taxon>Myxococcota</taxon>
        <taxon>Polyangia</taxon>
        <taxon>Polyangiales</taxon>
        <taxon>Polyangiaceae</taxon>
        <taxon>Chondromyces</taxon>
    </lineage>
</organism>
<dbReference type="InterPro" id="IPR050148">
    <property type="entry name" value="Terpene_synthase-like"/>
</dbReference>
<dbReference type="Gene3D" id="1.50.10.20">
    <property type="match status" value="1"/>
</dbReference>
<dbReference type="eggNOG" id="COG1657">
    <property type="taxonomic scope" value="Bacteria"/>
</dbReference>
<accession>A0A017T047</accession>
<proteinExistence type="predicted"/>
<dbReference type="InterPro" id="IPR008930">
    <property type="entry name" value="Terpenoid_cyclase/PrenylTrfase"/>
</dbReference>
<dbReference type="Pfam" id="PF13243">
    <property type="entry name" value="SQHop_cyclase_C"/>
    <property type="match status" value="1"/>
</dbReference>
<dbReference type="GO" id="GO:0010333">
    <property type="term" value="F:terpene synthase activity"/>
    <property type="evidence" value="ECO:0007669"/>
    <property type="project" value="InterPro"/>
</dbReference>
<dbReference type="AlphaFoldDB" id="A0A017T047"/>
<gene>
    <name evidence="2" type="ORF">CAP_7307</name>
</gene>
<evidence type="ECO:0000313" key="2">
    <source>
        <dbReference type="EMBL" id="EYF02235.1"/>
    </source>
</evidence>
<dbReference type="PANTHER" id="PTHR31739:SF25">
    <property type="entry name" value="(E,E)-GERANYLLINALOOL SYNTHASE"/>
    <property type="match status" value="1"/>
</dbReference>
<name>A0A017T047_9BACT</name>
<dbReference type="SUPFAM" id="SSF48239">
    <property type="entry name" value="Terpenoid cyclases/Protein prenyltransferases"/>
    <property type="match status" value="2"/>
</dbReference>